<evidence type="ECO:0000256" key="2">
    <source>
        <dbReference type="ARBA" id="ARBA00022475"/>
    </source>
</evidence>
<protein>
    <submittedName>
        <fullName evidence="8">FtsX-like permease family protein</fullName>
    </submittedName>
</protein>
<evidence type="ECO:0000256" key="6">
    <source>
        <dbReference type="SAM" id="Phobius"/>
    </source>
</evidence>
<sequence length="386" mass="43137">MKYWIIILAALKRKKWRTGLTISSLVIAFLLFGLLRSVAVIFTEDVDLSGDDRLIVSSKYSIIDSMPIAYLQRIRGIEGVEIVAHQDWFGGTYIDRANFFPKWPVPPKEFLDIYQEFKISDQHKEAFISTRTGMIAGQKIMDRFNWKIGDRIPIIGDIYFLDDGTNLWEFDLVGTFTDVENPGNEDQVFLNYQYFDEAREEDWRGVVGNFIVKLADKNDGPRVAKEIDAMFANSMDETKTSTEKAYQQMFASQIGDIGFIMNAILAAVFFTILLVTGNTMSQSIRERTSELAVFKTIGFSDMTVMTLVLIESLVLCIIGALFGLGITAIMMPALSEMVSVSLGEISLEISVILSGLGIAIITAFVSGFPPALGAMRLKVVDALKKD</sequence>
<feature type="transmembrane region" description="Helical" evidence="6">
    <location>
        <begin position="349"/>
        <end position="368"/>
    </location>
</feature>
<dbReference type="GO" id="GO:0005886">
    <property type="term" value="C:plasma membrane"/>
    <property type="evidence" value="ECO:0007669"/>
    <property type="project" value="UniProtKB-SubCell"/>
</dbReference>
<name>A0A937JFQ4_9GAMM</name>
<keyword evidence="5 6" id="KW-0472">Membrane</keyword>
<dbReference type="Pfam" id="PF02687">
    <property type="entry name" value="FtsX"/>
    <property type="match status" value="1"/>
</dbReference>
<accession>A0A937JFQ4</accession>
<proteinExistence type="predicted"/>
<evidence type="ECO:0000256" key="4">
    <source>
        <dbReference type="ARBA" id="ARBA00022989"/>
    </source>
</evidence>
<comment type="subcellular location">
    <subcellularLocation>
        <location evidence="1">Cell membrane</location>
        <topology evidence="1">Multi-pass membrane protein</topology>
    </subcellularLocation>
</comment>
<dbReference type="Proteomes" id="UP000705230">
    <property type="component" value="Unassembled WGS sequence"/>
</dbReference>
<dbReference type="InterPro" id="IPR003838">
    <property type="entry name" value="ABC3_permease_C"/>
</dbReference>
<dbReference type="PANTHER" id="PTHR43738">
    <property type="entry name" value="ABC TRANSPORTER, MEMBRANE PROTEIN"/>
    <property type="match status" value="1"/>
</dbReference>
<evidence type="ECO:0000259" key="7">
    <source>
        <dbReference type="Pfam" id="PF02687"/>
    </source>
</evidence>
<dbReference type="AlphaFoldDB" id="A0A937JFQ4"/>
<dbReference type="InterPro" id="IPR051125">
    <property type="entry name" value="ABC-4/HrtB_transporter"/>
</dbReference>
<feature type="transmembrane region" description="Helical" evidence="6">
    <location>
        <begin position="304"/>
        <end position="329"/>
    </location>
</feature>
<evidence type="ECO:0000313" key="8">
    <source>
        <dbReference type="EMBL" id="MBL6903214.1"/>
    </source>
</evidence>
<organism evidence="8 9">
    <name type="scientific">SAR86 cluster bacterium</name>
    <dbReference type="NCBI Taxonomy" id="2030880"/>
    <lineage>
        <taxon>Bacteria</taxon>
        <taxon>Pseudomonadati</taxon>
        <taxon>Pseudomonadota</taxon>
        <taxon>Gammaproteobacteria</taxon>
        <taxon>SAR86 cluster</taxon>
    </lineage>
</organism>
<keyword evidence="2" id="KW-1003">Cell membrane</keyword>
<keyword evidence="3 6" id="KW-0812">Transmembrane</keyword>
<reference evidence="8" key="1">
    <citation type="submission" date="2020-10" db="EMBL/GenBank/DDBJ databases">
        <title>Microbiome of the Black Sea water column analyzed by genome centric metagenomics.</title>
        <authorList>
            <person name="Cabello-Yeves P.J."/>
            <person name="Callieri C."/>
            <person name="Picazo A."/>
            <person name="Mehrshad M."/>
            <person name="Haro-Moreno J.M."/>
            <person name="Roda-Garcia J."/>
            <person name="Dzembekova N."/>
            <person name="Slabakova V."/>
            <person name="Slabakova N."/>
            <person name="Moncheva S."/>
            <person name="Rodriguez-Valera F."/>
        </authorList>
    </citation>
    <scope>NUCLEOTIDE SEQUENCE</scope>
    <source>
        <strain evidence="8">BS30m-G43</strain>
    </source>
</reference>
<evidence type="ECO:0000256" key="5">
    <source>
        <dbReference type="ARBA" id="ARBA00023136"/>
    </source>
</evidence>
<keyword evidence="4 6" id="KW-1133">Transmembrane helix</keyword>
<dbReference type="PANTHER" id="PTHR43738:SF3">
    <property type="entry name" value="ABC TRANSPORTER PERMEASE"/>
    <property type="match status" value="1"/>
</dbReference>
<feature type="transmembrane region" description="Helical" evidence="6">
    <location>
        <begin position="257"/>
        <end position="277"/>
    </location>
</feature>
<evidence type="ECO:0000313" key="9">
    <source>
        <dbReference type="Proteomes" id="UP000705230"/>
    </source>
</evidence>
<evidence type="ECO:0000256" key="1">
    <source>
        <dbReference type="ARBA" id="ARBA00004651"/>
    </source>
</evidence>
<gene>
    <name evidence="8" type="ORF">ISR29_03325</name>
</gene>
<dbReference type="EMBL" id="JADHSG010000003">
    <property type="protein sequence ID" value="MBL6903214.1"/>
    <property type="molecule type" value="Genomic_DNA"/>
</dbReference>
<comment type="caution">
    <text evidence="8">The sequence shown here is derived from an EMBL/GenBank/DDBJ whole genome shotgun (WGS) entry which is preliminary data.</text>
</comment>
<evidence type="ECO:0000256" key="3">
    <source>
        <dbReference type="ARBA" id="ARBA00022692"/>
    </source>
</evidence>
<feature type="domain" description="ABC3 transporter permease C-terminal" evidence="7">
    <location>
        <begin position="263"/>
        <end position="377"/>
    </location>
</feature>